<dbReference type="Gene3D" id="1.25.40.10">
    <property type="entry name" value="Tetratricopeptide repeat domain"/>
    <property type="match status" value="1"/>
</dbReference>
<dbReference type="KEGG" id="dor:Desor_3371"/>
<evidence type="ECO:0008006" key="3">
    <source>
        <dbReference type="Google" id="ProtNLM"/>
    </source>
</evidence>
<dbReference type="AlphaFoldDB" id="G7WDW2"/>
<dbReference type="eggNOG" id="ENOG50340I2">
    <property type="taxonomic scope" value="Bacteria"/>
</dbReference>
<name>G7WDW2_DESOD</name>
<reference evidence="2" key="1">
    <citation type="submission" date="2011-11" db="EMBL/GenBank/DDBJ databases">
        <title>Complete sequence of Desulfosporosinus orientis DSM 765.</title>
        <authorList>
            <person name="Lucas S."/>
            <person name="Han J."/>
            <person name="Lapidus A."/>
            <person name="Cheng J.-F."/>
            <person name="Goodwin L."/>
            <person name="Pitluck S."/>
            <person name="Peters L."/>
            <person name="Ovchinnikova G."/>
            <person name="Teshima H."/>
            <person name="Detter J.C."/>
            <person name="Han C."/>
            <person name="Tapia R."/>
            <person name="Land M."/>
            <person name="Hauser L."/>
            <person name="Kyrpides N."/>
            <person name="Ivanova N."/>
            <person name="Pagani I."/>
            <person name="Pester M."/>
            <person name="Spring S."/>
            <person name="Ollivier B."/>
            <person name="Rattei T."/>
            <person name="Klenk H.-P."/>
            <person name="Wagner M."/>
            <person name="Loy A."/>
            <person name="Woyke T."/>
        </authorList>
    </citation>
    <scope>NUCLEOTIDE SEQUENCE [LARGE SCALE GENOMIC DNA]</scope>
    <source>
        <strain evidence="2">ATCC 19365 / DSM 765 / NCIMB 8382 / VKM B-1628</strain>
    </source>
</reference>
<reference evidence="1 2" key="2">
    <citation type="journal article" date="2012" name="J. Bacteriol.">
        <title>Complete genome sequences of Desulfosporosinus orientis DSM765T, Desulfosporosinus youngiae DSM17734T, Desulfosporosinus meridiei DSM13257T, and Desulfosporosinus acidiphilus DSM22704T.</title>
        <authorList>
            <person name="Pester M."/>
            <person name="Brambilla E."/>
            <person name="Alazard D."/>
            <person name="Rattei T."/>
            <person name="Weinmaier T."/>
            <person name="Han J."/>
            <person name="Lucas S."/>
            <person name="Lapidus A."/>
            <person name="Cheng J.F."/>
            <person name="Goodwin L."/>
            <person name="Pitluck S."/>
            <person name="Peters L."/>
            <person name="Ovchinnikova G."/>
            <person name="Teshima H."/>
            <person name="Detter J.C."/>
            <person name="Han C.S."/>
            <person name="Tapia R."/>
            <person name="Land M.L."/>
            <person name="Hauser L."/>
            <person name="Kyrpides N.C."/>
            <person name="Ivanova N.N."/>
            <person name="Pagani I."/>
            <person name="Huntmann M."/>
            <person name="Wei C.L."/>
            <person name="Davenport K.W."/>
            <person name="Daligault H."/>
            <person name="Chain P.S."/>
            <person name="Chen A."/>
            <person name="Mavromatis K."/>
            <person name="Markowitz V."/>
            <person name="Szeto E."/>
            <person name="Mikhailova N."/>
            <person name="Pati A."/>
            <person name="Wagner M."/>
            <person name="Woyke T."/>
            <person name="Ollivier B."/>
            <person name="Klenk H.P."/>
            <person name="Spring S."/>
            <person name="Loy A."/>
        </authorList>
    </citation>
    <scope>NUCLEOTIDE SEQUENCE [LARGE SCALE GENOMIC DNA]</scope>
    <source>
        <strain evidence="2">ATCC 19365 / DSM 765 / NCIMB 8382 / VKM B-1628</strain>
    </source>
</reference>
<evidence type="ECO:0000313" key="2">
    <source>
        <dbReference type="Proteomes" id="UP000006346"/>
    </source>
</evidence>
<dbReference type="SUPFAM" id="SSF48452">
    <property type="entry name" value="TPR-like"/>
    <property type="match status" value="2"/>
</dbReference>
<dbReference type="Proteomes" id="UP000006346">
    <property type="component" value="Chromosome"/>
</dbReference>
<dbReference type="PATRIC" id="fig|768706.3.peg.3398"/>
<evidence type="ECO:0000313" key="1">
    <source>
        <dbReference type="EMBL" id="AET68869.1"/>
    </source>
</evidence>
<organism evidence="1 2">
    <name type="scientific">Desulfosporosinus orientis (strain ATCC 19365 / DSM 765 / NCIMB 8382 / VKM B-1628 / Singapore I)</name>
    <name type="common">Desulfotomaculum orientis</name>
    <dbReference type="NCBI Taxonomy" id="768706"/>
    <lineage>
        <taxon>Bacteria</taxon>
        <taxon>Bacillati</taxon>
        <taxon>Bacillota</taxon>
        <taxon>Clostridia</taxon>
        <taxon>Eubacteriales</taxon>
        <taxon>Desulfitobacteriaceae</taxon>
        <taxon>Desulfosporosinus</taxon>
    </lineage>
</organism>
<dbReference type="EMBL" id="CP003108">
    <property type="protein sequence ID" value="AET68869.1"/>
    <property type="molecule type" value="Genomic_DNA"/>
</dbReference>
<dbReference type="HOGENOM" id="CLU_823161_0_0_9"/>
<sequence>MKRYKRGQRNRRKKMVLFVLVLALMVAVGPFVWHATHLRHAKDNYDVEKVQQELIWFKKFGGPIRNLAMIVDSELWLDLTMGTEGGESKLESYQDDQHQFWLYELYLREGNLTKAQRILDTLSEKNLNSLGKGLMLMATGDSEQCRKLLGDSDANWSKMPLAEQTLRYLTIAQANLALGDQPAVQSALEAAQDLNPNNPACLTAAFDLAIKEEQWTKADELSRSIDAQSWRPPNVLYETKKAILALHTGNQTNFAQCLSTLGKLPQGDIYVDYVKGILAINDGDLDEGRGLLENALTNGLEGDLRSDAQNAVNQISEREQADPNLRAVVSEYGEHW</sequence>
<accession>G7WDW2</accession>
<dbReference type="RefSeq" id="WP_014185677.1">
    <property type="nucleotide sequence ID" value="NC_016584.1"/>
</dbReference>
<keyword evidence="2" id="KW-1185">Reference proteome</keyword>
<protein>
    <recommendedName>
        <fullName evidence="3">Tetratricopeptide repeat protein</fullName>
    </recommendedName>
</protein>
<proteinExistence type="predicted"/>
<dbReference type="InterPro" id="IPR011990">
    <property type="entry name" value="TPR-like_helical_dom_sf"/>
</dbReference>
<gene>
    <name evidence="1" type="ordered locus">Desor_3371</name>
</gene>